<dbReference type="AlphaFoldDB" id="A0A2K8QP66"/>
<dbReference type="PRINTS" id="PR01274">
    <property type="entry name" value="MPTASEINHBTR"/>
</dbReference>
<evidence type="ECO:0000256" key="7">
    <source>
        <dbReference type="ARBA" id="ARBA00023215"/>
    </source>
</evidence>
<dbReference type="GeneID" id="66564928"/>
<accession>A0A2K8QP66</accession>
<dbReference type="SUPFAM" id="SSF50882">
    <property type="entry name" value="beta-Barrel protease inhibitors"/>
    <property type="match status" value="1"/>
</dbReference>
<keyword evidence="3" id="KW-0483">Metalloprotease inhibitor</keyword>
<protein>
    <submittedName>
        <fullName evidence="8">Proteinase inhibitor</fullName>
    </submittedName>
</protein>
<evidence type="ECO:0000313" key="8">
    <source>
        <dbReference type="EMBL" id="ATZ94520.1"/>
    </source>
</evidence>
<keyword evidence="7" id="KW-0481">Metalloenzyme inhibitor</keyword>
<sequence>MKQLIIATLLSALSGGCMASSLRLPSAAELSGQWVLSGAEQHCDIRLNTDVLDGTTWRLAGDSACLQKLLPEAPVGWRPTPDGLTLTQQDGSAVAFFSRNRDHYEHKLADGSVRTLKKKA</sequence>
<dbReference type="OrthoDB" id="6996810at2"/>
<organism evidence="8 9">
    <name type="scientific">Dickeya fangzhongdai</name>
    <dbReference type="NCBI Taxonomy" id="1778540"/>
    <lineage>
        <taxon>Bacteria</taxon>
        <taxon>Pseudomonadati</taxon>
        <taxon>Pseudomonadota</taxon>
        <taxon>Gammaproteobacteria</taxon>
        <taxon>Enterobacterales</taxon>
        <taxon>Pectobacteriaceae</taxon>
        <taxon>Dickeya</taxon>
    </lineage>
</organism>
<keyword evidence="9" id="KW-1185">Reference proteome</keyword>
<reference evidence="9" key="1">
    <citation type="journal article" date="2018" name="Genome Announc.">
        <title>Complete genome sequence of a Dickeya fangzhongdai type strain causing bleeding canker of pear tree trunks.</title>
        <authorList>
            <person name="Zhao Y."/>
            <person name="Tian Y."/>
            <person name="Li X."/>
            <person name="Hu B."/>
        </authorList>
    </citation>
    <scope>NUCLEOTIDE SEQUENCE [LARGE SCALE GENOMIC DNA]</scope>
    <source>
        <strain evidence="9">DSM 101947</strain>
    </source>
</reference>
<evidence type="ECO:0000256" key="5">
    <source>
        <dbReference type="ARBA" id="ARBA00022729"/>
    </source>
</evidence>
<dbReference type="PROSITE" id="PS51257">
    <property type="entry name" value="PROKAR_LIPOPROTEIN"/>
    <property type="match status" value="1"/>
</dbReference>
<keyword evidence="5" id="KW-0732">Signal</keyword>
<evidence type="ECO:0000313" key="9">
    <source>
        <dbReference type="Proteomes" id="UP000231901"/>
    </source>
</evidence>
<dbReference type="KEGG" id="dfn:CVE23_11350"/>
<dbReference type="Pfam" id="PF02974">
    <property type="entry name" value="Inh"/>
    <property type="match status" value="1"/>
</dbReference>
<gene>
    <name evidence="8" type="ORF">CVE23_11350</name>
</gene>
<comment type="subcellular location">
    <subcellularLocation>
        <location evidence="1">Periplasm</location>
    </subcellularLocation>
</comment>
<dbReference type="Proteomes" id="UP000231901">
    <property type="component" value="Chromosome"/>
</dbReference>
<evidence type="ECO:0000256" key="3">
    <source>
        <dbReference type="ARBA" id="ARBA00022608"/>
    </source>
</evidence>
<dbReference type="GO" id="GO:0008191">
    <property type="term" value="F:metalloendopeptidase inhibitor activity"/>
    <property type="evidence" value="ECO:0007669"/>
    <property type="project" value="InterPro"/>
</dbReference>
<keyword evidence="6" id="KW-0574">Periplasm</keyword>
<dbReference type="InterPro" id="IPR021140">
    <property type="entry name" value="Inh/Omp19"/>
</dbReference>
<dbReference type="InterPro" id="IPR016085">
    <property type="entry name" value="Protease_inh_B-barrel_dom"/>
</dbReference>
<evidence type="ECO:0000256" key="4">
    <source>
        <dbReference type="ARBA" id="ARBA00022690"/>
    </source>
</evidence>
<evidence type="ECO:0000256" key="1">
    <source>
        <dbReference type="ARBA" id="ARBA00004418"/>
    </source>
</evidence>
<dbReference type="GO" id="GO:0042597">
    <property type="term" value="C:periplasmic space"/>
    <property type="evidence" value="ECO:0007669"/>
    <property type="project" value="UniProtKB-SubCell"/>
</dbReference>
<dbReference type="InterPro" id="IPR022815">
    <property type="entry name" value="Inh"/>
</dbReference>
<dbReference type="EMBL" id="CP025003">
    <property type="protein sequence ID" value="ATZ94520.1"/>
    <property type="molecule type" value="Genomic_DNA"/>
</dbReference>
<evidence type="ECO:0000256" key="2">
    <source>
        <dbReference type="ARBA" id="ARBA00006813"/>
    </source>
</evidence>
<proteinExistence type="inferred from homology"/>
<dbReference type="Gene3D" id="2.40.128.10">
    <property type="match status" value="1"/>
</dbReference>
<keyword evidence="4" id="KW-0646">Protease inhibitor</keyword>
<dbReference type="RefSeq" id="WP_082170938.1">
    <property type="nucleotide sequence ID" value="NZ_BMJF01000001.1"/>
</dbReference>
<evidence type="ECO:0000256" key="6">
    <source>
        <dbReference type="ARBA" id="ARBA00022764"/>
    </source>
</evidence>
<name>A0A2K8QP66_9GAMM</name>
<comment type="similarity">
    <text evidence="2">Belongs to the protease inhibitor I38 family.</text>
</comment>